<keyword evidence="4" id="KW-1185">Reference proteome</keyword>
<dbReference type="GO" id="GO:0005509">
    <property type="term" value="F:calcium ion binding"/>
    <property type="evidence" value="ECO:0007669"/>
    <property type="project" value="TreeGrafter"/>
</dbReference>
<dbReference type="GO" id="GO:0005544">
    <property type="term" value="F:calcium-dependent phospholipid binding"/>
    <property type="evidence" value="ECO:0007669"/>
    <property type="project" value="TreeGrafter"/>
</dbReference>
<dbReference type="PRINTS" id="PR00360">
    <property type="entry name" value="C2DOMAIN"/>
</dbReference>
<evidence type="ECO:0000313" key="3">
    <source>
        <dbReference type="EMBL" id="KJH50712.1"/>
    </source>
</evidence>
<organism evidence="3 4">
    <name type="scientific">Dictyocaulus viviparus</name>
    <name type="common">Bovine lungworm</name>
    <dbReference type="NCBI Taxonomy" id="29172"/>
    <lineage>
        <taxon>Eukaryota</taxon>
        <taxon>Metazoa</taxon>
        <taxon>Ecdysozoa</taxon>
        <taxon>Nematoda</taxon>
        <taxon>Chromadorea</taxon>
        <taxon>Rhabditida</taxon>
        <taxon>Rhabditina</taxon>
        <taxon>Rhabditomorpha</taxon>
        <taxon>Strongyloidea</taxon>
        <taxon>Metastrongylidae</taxon>
        <taxon>Dictyocaulus</taxon>
    </lineage>
</organism>
<dbReference type="GO" id="GO:0005886">
    <property type="term" value="C:plasma membrane"/>
    <property type="evidence" value="ECO:0007669"/>
    <property type="project" value="TreeGrafter"/>
</dbReference>
<dbReference type="PANTHER" id="PTHR10024">
    <property type="entry name" value="SYNAPTOTAGMIN"/>
    <property type="match status" value="1"/>
</dbReference>
<reference evidence="3" key="1">
    <citation type="submission" date="2013-11" db="EMBL/GenBank/DDBJ databases">
        <title>Draft genome of the bovine lungworm Dictyocaulus viviparus.</title>
        <authorList>
            <person name="Mitreva M."/>
        </authorList>
    </citation>
    <scope>NUCLEOTIDE SEQUENCE [LARGE SCALE GENOMIC DNA]</scope>
    <source>
        <strain evidence="3">HannoverDv2000</strain>
    </source>
</reference>
<dbReference type="GO" id="GO:0001786">
    <property type="term" value="F:phosphatidylserine binding"/>
    <property type="evidence" value="ECO:0007669"/>
    <property type="project" value="TreeGrafter"/>
</dbReference>
<dbReference type="SUPFAM" id="SSF49562">
    <property type="entry name" value="C2 domain (Calcium/lipid-binding domain, CaLB)"/>
    <property type="match status" value="2"/>
</dbReference>
<dbReference type="FunFam" id="2.60.40.150:FF:000329">
    <property type="entry name" value="SyNapTotagmin"/>
    <property type="match status" value="1"/>
</dbReference>
<keyword evidence="1" id="KW-0677">Repeat</keyword>
<feature type="domain" description="C2" evidence="2">
    <location>
        <begin position="50"/>
        <end position="174"/>
    </location>
</feature>
<dbReference type="GO" id="GO:0030276">
    <property type="term" value="F:clathrin binding"/>
    <property type="evidence" value="ECO:0007669"/>
    <property type="project" value="TreeGrafter"/>
</dbReference>
<dbReference type="Gene3D" id="2.60.40.150">
    <property type="entry name" value="C2 domain"/>
    <property type="match status" value="2"/>
</dbReference>
<protein>
    <submittedName>
        <fullName evidence="3">C2 domain protein</fullName>
    </submittedName>
</protein>
<dbReference type="GO" id="GO:0000149">
    <property type="term" value="F:SNARE binding"/>
    <property type="evidence" value="ECO:0007669"/>
    <property type="project" value="TreeGrafter"/>
</dbReference>
<dbReference type="GO" id="GO:0098793">
    <property type="term" value="C:presynapse"/>
    <property type="evidence" value="ECO:0007669"/>
    <property type="project" value="GOC"/>
</dbReference>
<dbReference type="STRING" id="29172.A0A0D8Y3H8"/>
<dbReference type="PROSITE" id="PS50004">
    <property type="entry name" value="C2"/>
    <property type="match status" value="1"/>
</dbReference>
<evidence type="ECO:0000259" key="2">
    <source>
        <dbReference type="PROSITE" id="PS50004"/>
    </source>
</evidence>
<dbReference type="GO" id="GO:0030424">
    <property type="term" value="C:axon"/>
    <property type="evidence" value="ECO:0007669"/>
    <property type="project" value="TreeGrafter"/>
</dbReference>
<dbReference type="InterPro" id="IPR000008">
    <property type="entry name" value="C2_dom"/>
</dbReference>
<accession>A0A0D8Y3H8</accession>
<sequence length="191" mass="21839">MTLVLQVMDYDRFTSDDPIGEIILPMKNVKFEHSPVYWKHLQRPTVSREQCGELMLSLCYLPEVNKITVSVIKARDLKAKDKMGSSDPYVKLWLVQQGKKLEKRKTSVKPQTLSPTFNESFAFIVPPKDILEKDVNLVVTVMDYDLLSSNDEIGHAIVGPLGGEAGARQWKQVIDHPETPLALWHRLTPRW</sequence>
<dbReference type="SMART" id="SM00239">
    <property type="entry name" value="C2"/>
    <property type="match status" value="1"/>
</dbReference>
<name>A0A0D8Y3H8_DICVI</name>
<dbReference type="OrthoDB" id="270970at2759"/>
<dbReference type="InterPro" id="IPR035892">
    <property type="entry name" value="C2_domain_sf"/>
</dbReference>
<dbReference type="PANTHER" id="PTHR10024:SF344">
    <property type="entry name" value="SYNAPTOTAGMIN-7"/>
    <property type="match status" value="1"/>
</dbReference>
<dbReference type="GO" id="GO:0070382">
    <property type="term" value="C:exocytic vesicle"/>
    <property type="evidence" value="ECO:0007669"/>
    <property type="project" value="TreeGrafter"/>
</dbReference>
<dbReference type="PRINTS" id="PR00399">
    <property type="entry name" value="SYNAPTOTAGMN"/>
</dbReference>
<gene>
    <name evidence="3" type="ORF">DICVIV_03153</name>
</gene>
<dbReference type="InterPro" id="IPR001565">
    <property type="entry name" value="Synaptotagmin"/>
</dbReference>
<dbReference type="EMBL" id="KN716199">
    <property type="protein sequence ID" value="KJH50712.1"/>
    <property type="molecule type" value="Genomic_DNA"/>
</dbReference>
<evidence type="ECO:0000256" key="1">
    <source>
        <dbReference type="ARBA" id="ARBA00022737"/>
    </source>
</evidence>
<proteinExistence type="predicted"/>
<dbReference type="Proteomes" id="UP000053766">
    <property type="component" value="Unassembled WGS sequence"/>
</dbReference>
<dbReference type="GO" id="GO:0006906">
    <property type="term" value="P:vesicle fusion"/>
    <property type="evidence" value="ECO:0007669"/>
    <property type="project" value="TreeGrafter"/>
</dbReference>
<dbReference type="AlphaFoldDB" id="A0A0D8Y3H8"/>
<evidence type="ECO:0000313" key="4">
    <source>
        <dbReference type="Proteomes" id="UP000053766"/>
    </source>
</evidence>
<dbReference type="Pfam" id="PF00168">
    <property type="entry name" value="C2"/>
    <property type="match status" value="2"/>
</dbReference>
<dbReference type="GO" id="GO:0048791">
    <property type="term" value="P:calcium ion-regulated exocytosis of neurotransmitter"/>
    <property type="evidence" value="ECO:0007669"/>
    <property type="project" value="TreeGrafter"/>
</dbReference>